<proteinExistence type="predicted"/>
<evidence type="ECO:0000313" key="3">
    <source>
        <dbReference type="Proteomes" id="UP000499080"/>
    </source>
</evidence>
<reference evidence="2 3" key="1">
    <citation type="journal article" date="2019" name="Sci. Rep.">
        <title>Orb-weaving spider Araneus ventricosus genome elucidates the spidroin gene catalogue.</title>
        <authorList>
            <person name="Kono N."/>
            <person name="Nakamura H."/>
            <person name="Ohtoshi R."/>
            <person name="Moran D.A.P."/>
            <person name="Shinohara A."/>
            <person name="Yoshida Y."/>
            <person name="Fujiwara M."/>
            <person name="Mori M."/>
            <person name="Tomita M."/>
            <person name="Arakawa K."/>
        </authorList>
    </citation>
    <scope>NUCLEOTIDE SEQUENCE [LARGE SCALE GENOMIC DNA]</scope>
</reference>
<sequence length="151" mass="16550">MHELVPVFSNQAEMLVSNPAERKDTQDGLNTERVNIKPEAAKKVATAQKVRGQKSVKETTKSVKQVSKSLTTKRTIDKTTKPSVSGAKRAAKTKANSDKSPIIKKAAASENKKPKKSTKEVDVKKPSAKPSAKPSKKLQRFHGLLLRYKSS</sequence>
<dbReference type="AlphaFoldDB" id="A0A4Y2RF84"/>
<evidence type="ECO:0000313" key="2">
    <source>
        <dbReference type="EMBL" id="GBN74040.1"/>
    </source>
</evidence>
<accession>A0A4Y2RF84</accession>
<protein>
    <submittedName>
        <fullName evidence="2">Uncharacterized protein</fullName>
    </submittedName>
</protein>
<comment type="caution">
    <text evidence="2">The sequence shown here is derived from an EMBL/GenBank/DDBJ whole genome shotgun (WGS) entry which is preliminary data.</text>
</comment>
<dbReference type="EMBL" id="BGPR01016754">
    <property type="protein sequence ID" value="GBN74040.1"/>
    <property type="molecule type" value="Genomic_DNA"/>
</dbReference>
<gene>
    <name evidence="2" type="ORF">AVEN_250593_1</name>
</gene>
<dbReference type="Proteomes" id="UP000499080">
    <property type="component" value="Unassembled WGS sequence"/>
</dbReference>
<feature type="region of interest" description="Disordered" evidence="1">
    <location>
        <begin position="1"/>
        <end position="151"/>
    </location>
</feature>
<organism evidence="2 3">
    <name type="scientific">Araneus ventricosus</name>
    <name type="common">Orbweaver spider</name>
    <name type="synonym">Epeira ventricosa</name>
    <dbReference type="NCBI Taxonomy" id="182803"/>
    <lineage>
        <taxon>Eukaryota</taxon>
        <taxon>Metazoa</taxon>
        <taxon>Ecdysozoa</taxon>
        <taxon>Arthropoda</taxon>
        <taxon>Chelicerata</taxon>
        <taxon>Arachnida</taxon>
        <taxon>Araneae</taxon>
        <taxon>Araneomorphae</taxon>
        <taxon>Entelegynae</taxon>
        <taxon>Araneoidea</taxon>
        <taxon>Araneidae</taxon>
        <taxon>Araneus</taxon>
    </lineage>
</organism>
<name>A0A4Y2RF84_ARAVE</name>
<evidence type="ECO:0000256" key="1">
    <source>
        <dbReference type="SAM" id="MobiDB-lite"/>
    </source>
</evidence>
<feature type="compositionally biased region" description="Polar residues" evidence="1">
    <location>
        <begin position="62"/>
        <end position="73"/>
    </location>
</feature>
<keyword evidence="3" id="KW-1185">Reference proteome</keyword>